<dbReference type="InterPro" id="IPR036259">
    <property type="entry name" value="MFS_trans_sf"/>
</dbReference>
<gene>
    <name evidence="8" type="ORF">GCM10010345_85810</name>
</gene>
<accession>A0ABQ3DAZ4</accession>
<feature type="transmembrane region" description="Helical" evidence="6">
    <location>
        <begin position="190"/>
        <end position="213"/>
    </location>
</feature>
<protein>
    <recommendedName>
        <fullName evidence="7">Major facilitator superfamily (MFS) profile domain-containing protein</fullName>
    </recommendedName>
</protein>
<keyword evidence="5 6" id="KW-0472">Membrane</keyword>
<sequence length="254" mass="25452">MLGLAVLHGTITAVDLGALLAARTAGFLAAVPVAGVLADRHSRRGVVLWSGLAGAVALPVTALALDRSTPLTALACAVAGAGQGACRPAFQALAAEVVDEAHRRRANAALSLAVRVTTLAGPSLTTLAALVLGDRALLLCVGLLWLVAALVPGGGARADGGGTVPRGRPTRTGLLEEFAEGVREARRHPWFLAGLAALTAVIATGYSATGVALPLLSRDEYGSGAVLAGATTAYTAGALLGALLIARRRPRTQG</sequence>
<evidence type="ECO:0000313" key="8">
    <source>
        <dbReference type="EMBL" id="GHA69062.1"/>
    </source>
</evidence>
<evidence type="ECO:0000256" key="4">
    <source>
        <dbReference type="ARBA" id="ARBA00022989"/>
    </source>
</evidence>
<dbReference type="PANTHER" id="PTHR23513">
    <property type="entry name" value="INTEGRAL MEMBRANE EFFLUX PROTEIN-RELATED"/>
    <property type="match status" value="1"/>
</dbReference>
<evidence type="ECO:0000259" key="7">
    <source>
        <dbReference type="PROSITE" id="PS50850"/>
    </source>
</evidence>
<feature type="transmembrane region" description="Helical" evidence="6">
    <location>
        <begin position="136"/>
        <end position="156"/>
    </location>
</feature>
<organism evidence="8 9">
    <name type="scientific">Streptomyces canarius</name>
    <dbReference type="NCBI Taxonomy" id="285453"/>
    <lineage>
        <taxon>Bacteria</taxon>
        <taxon>Bacillati</taxon>
        <taxon>Actinomycetota</taxon>
        <taxon>Actinomycetes</taxon>
        <taxon>Kitasatosporales</taxon>
        <taxon>Streptomycetaceae</taxon>
        <taxon>Streptomyces</taxon>
    </lineage>
</organism>
<keyword evidence="9" id="KW-1185">Reference proteome</keyword>
<feature type="domain" description="Major facilitator superfamily (MFS) profile" evidence="7">
    <location>
        <begin position="1"/>
        <end position="254"/>
    </location>
</feature>
<dbReference type="PANTHER" id="PTHR23513:SF11">
    <property type="entry name" value="STAPHYLOFERRIN A TRANSPORTER"/>
    <property type="match status" value="1"/>
</dbReference>
<feature type="transmembrane region" description="Helical" evidence="6">
    <location>
        <begin position="46"/>
        <end position="65"/>
    </location>
</feature>
<dbReference type="InterPro" id="IPR011701">
    <property type="entry name" value="MFS"/>
</dbReference>
<comment type="subcellular location">
    <subcellularLocation>
        <location evidence="1">Cell membrane</location>
        <topology evidence="1">Multi-pass membrane protein</topology>
    </subcellularLocation>
</comment>
<dbReference type="Pfam" id="PF07690">
    <property type="entry name" value="MFS_1"/>
    <property type="match status" value="1"/>
</dbReference>
<evidence type="ECO:0000256" key="2">
    <source>
        <dbReference type="ARBA" id="ARBA00022475"/>
    </source>
</evidence>
<comment type="caution">
    <text evidence="8">The sequence shown here is derived from an EMBL/GenBank/DDBJ whole genome shotgun (WGS) entry which is preliminary data.</text>
</comment>
<dbReference type="EMBL" id="BMVN01000068">
    <property type="protein sequence ID" value="GHA69062.1"/>
    <property type="molecule type" value="Genomic_DNA"/>
</dbReference>
<evidence type="ECO:0000256" key="1">
    <source>
        <dbReference type="ARBA" id="ARBA00004651"/>
    </source>
</evidence>
<dbReference type="InterPro" id="IPR020846">
    <property type="entry name" value="MFS_dom"/>
</dbReference>
<evidence type="ECO:0000313" key="9">
    <source>
        <dbReference type="Proteomes" id="UP000653644"/>
    </source>
</evidence>
<keyword evidence="4 6" id="KW-1133">Transmembrane helix</keyword>
<evidence type="ECO:0000256" key="5">
    <source>
        <dbReference type="ARBA" id="ARBA00023136"/>
    </source>
</evidence>
<feature type="transmembrane region" description="Helical" evidence="6">
    <location>
        <begin position="225"/>
        <end position="246"/>
    </location>
</feature>
<reference evidence="9" key="1">
    <citation type="journal article" date="2019" name="Int. J. Syst. Evol. Microbiol.">
        <title>The Global Catalogue of Microorganisms (GCM) 10K type strain sequencing project: providing services to taxonomists for standard genome sequencing and annotation.</title>
        <authorList>
            <consortium name="The Broad Institute Genomics Platform"/>
            <consortium name="The Broad Institute Genome Sequencing Center for Infectious Disease"/>
            <person name="Wu L."/>
            <person name="Ma J."/>
        </authorList>
    </citation>
    <scope>NUCLEOTIDE SEQUENCE [LARGE SCALE GENOMIC DNA]</scope>
    <source>
        <strain evidence="9">JCM 4733</strain>
    </source>
</reference>
<dbReference type="PROSITE" id="PS50850">
    <property type="entry name" value="MFS"/>
    <property type="match status" value="1"/>
</dbReference>
<keyword evidence="3 6" id="KW-0812">Transmembrane</keyword>
<evidence type="ECO:0000256" key="3">
    <source>
        <dbReference type="ARBA" id="ARBA00022692"/>
    </source>
</evidence>
<proteinExistence type="predicted"/>
<evidence type="ECO:0000256" key="6">
    <source>
        <dbReference type="SAM" id="Phobius"/>
    </source>
</evidence>
<dbReference type="Gene3D" id="1.20.1250.20">
    <property type="entry name" value="MFS general substrate transporter like domains"/>
    <property type="match status" value="1"/>
</dbReference>
<name>A0ABQ3DAZ4_9ACTN</name>
<dbReference type="Proteomes" id="UP000653644">
    <property type="component" value="Unassembled WGS sequence"/>
</dbReference>
<keyword evidence="2" id="KW-1003">Cell membrane</keyword>
<dbReference type="SUPFAM" id="SSF103473">
    <property type="entry name" value="MFS general substrate transporter"/>
    <property type="match status" value="1"/>
</dbReference>